<dbReference type="Proteomes" id="UP000241818">
    <property type="component" value="Unassembled WGS sequence"/>
</dbReference>
<dbReference type="SUPFAM" id="SSF52540">
    <property type="entry name" value="P-loop containing nucleoside triphosphate hydrolases"/>
    <property type="match status" value="2"/>
</dbReference>
<sequence length="793" mass="88292">MLLRQARIPSRRIAAIANNALRPRAGAPLVNAARRNLDFPSLKLLPTTTFRTYANGRPHPPGGTHRMDMGGGDQRPALEQYGVDLTAKAKAGKLDPVIGRDGEINRTIQVLSRRTKNNPVLIGSAGTGKTAILEGLAQRIVRGDVPESVKDKRVISLDLGQLIAGAKFRGDFEERLKSVLKEVQEAQGGVILFVDELHTLLGLGKAEGSIDASNLLKPALSRGELQCCGATTLNEYRAIEKDVALARRFQPIQVNEPTIQDTISILRGIKEKYEVHHGVRITDGALVAAATYSNRYITDRFLPDKAIDLMDEAASSLRLQQESKPDDIMKLDQRIMTLQIELESLRKETDIASRERREKLQADLKECQEESAKLTEKWEKERAEIEAIKKTKEDLEKARIELDQAQRENNFGRAGELRYSIIPSLEAKLPKEGETVIEPTGDNTLLHEAVTADDIAAVVSRVTGIPTTKLTSGQTERLIKMEDTLRQSVRGQDEALNAVANAVRMQRAGLSGENRPLASFFFLGPTGVGKTELCKKMAGFLFSTETAVVRFDMSEFQEKHTISRLIGSPAGYVGYDDAGQLTEAVRRKPYAVLLFDEFEKAHRDISALLLQVLDEGFLTDSQGHKIDFRNTLIVFTSNLGADILVGNDPFHPYHEESNGEISPQVREAVMDVVHKNYAPEFLNRIDEFIIFKRLSTEALRDIVDIRLKELQKRLDDRRIILQVDDQVREWLAERGYDPRFGARPLNRLISKKIGNILADKLIRGEIKTGDTAVVKIDEGGEELKVGTREALGL</sequence>
<gene>
    <name evidence="10" type="ORF">M430DRAFT_34610</name>
</gene>
<evidence type="ECO:0000256" key="7">
    <source>
        <dbReference type="SAM" id="Coils"/>
    </source>
</evidence>
<dbReference type="Gene3D" id="3.40.50.300">
    <property type="entry name" value="P-loop containing nucleotide triphosphate hydrolases"/>
    <property type="match status" value="3"/>
</dbReference>
<feature type="domain" description="AAA+ ATPase" evidence="8">
    <location>
        <begin position="115"/>
        <end position="260"/>
    </location>
</feature>
<dbReference type="InParanoid" id="A0A2T3B3R4"/>
<dbReference type="FunFam" id="3.40.50.300:FF:000120">
    <property type="entry name" value="ATP-dependent chaperone ClpB"/>
    <property type="match status" value="1"/>
</dbReference>
<protein>
    <recommendedName>
        <fullName evidence="12">Clp R domain-containing protein</fullName>
    </recommendedName>
</protein>
<evidence type="ECO:0008006" key="12">
    <source>
        <dbReference type="Google" id="ProtNLM"/>
    </source>
</evidence>
<evidence type="ECO:0000313" key="10">
    <source>
        <dbReference type="EMBL" id="PSS20276.1"/>
    </source>
</evidence>
<dbReference type="InterPro" id="IPR050130">
    <property type="entry name" value="ClpA_ClpB"/>
</dbReference>
<dbReference type="STRING" id="857342.A0A2T3B3R4"/>
<evidence type="ECO:0000256" key="5">
    <source>
        <dbReference type="ARBA" id="ARBA00023186"/>
    </source>
</evidence>
<evidence type="ECO:0000256" key="4">
    <source>
        <dbReference type="ARBA" id="ARBA00022840"/>
    </source>
</evidence>
<proteinExistence type="inferred from homology"/>
<dbReference type="InterPro" id="IPR003593">
    <property type="entry name" value="AAA+_ATPase"/>
</dbReference>
<evidence type="ECO:0000313" key="11">
    <source>
        <dbReference type="Proteomes" id="UP000241818"/>
    </source>
</evidence>
<evidence type="ECO:0000259" key="9">
    <source>
        <dbReference type="SMART" id="SM01086"/>
    </source>
</evidence>
<dbReference type="Pfam" id="PF10431">
    <property type="entry name" value="ClpB_D2-small"/>
    <property type="match status" value="1"/>
</dbReference>
<dbReference type="Pfam" id="PF17871">
    <property type="entry name" value="AAA_lid_9"/>
    <property type="match status" value="1"/>
</dbReference>
<dbReference type="PROSITE" id="PS00871">
    <property type="entry name" value="CLPAB_2"/>
    <property type="match status" value="1"/>
</dbReference>
<dbReference type="InterPro" id="IPR003959">
    <property type="entry name" value="ATPase_AAA_core"/>
</dbReference>
<evidence type="ECO:0000259" key="8">
    <source>
        <dbReference type="SMART" id="SM00382"/>
    </source>
</evidence>
<comment type="similarity">
    <text evidence="1 6">Belongs to the ClpA/ClpB family.</text>
</comment>
<accession>A0A2T3B3R4</accession>
<dbReference type="InterPro" id="IPR028299">
    <property type="entry name" value="ClpA/B_CS2"/>
</dbReference>
<dbReference type="AlphaFoldDB" id="A0A2T3B3R4"/>
<dbReference type="Gene3D" id="1.10.8.60">
    <property type="match status" value="1"/>
</dbReference>
<keyword evidence="7" id="KW-0175">Coiled coil</keyword>
<dbReference type="InterPro" id="IPR041546">
    <property type="entry name" value="ClpA/ClpB_AAA_lid"/>
</dbReference>
<dbReference type="FunFam" id="1.10.8.60:FF:000017">
    <property type="entry name" value="ATP-dependent chaperone ClpB"/>
    <property type="match status" value="1"/>
</dbReference>
<dbReference type="InterPro" id="IPR001270">
    <property type="entry name" value="ClpA/B"/>
</dbReference>
<dbReference type="FunFam" id="3.40.50.300:FF:000010">
    <property type="entry name" value="Chaperone clpB 1, putative"/>
    <property type="match status" value="1"/>
</dbReference>
<dbReference type="InterPro" id="IPR027417">
    <property type="entry name" value="P-loop_NTPase"/>
</dbReference>
<dbReference type="InterPro" id="IPR019489">
    <property type="entry name" value="Clp_ATPase_C"/>
</dbReference>
<dbReference type="FunCoup" id="A0A2T3B3R4">
    <property type="interactions" value="204"/>
</dbReference>
<dbReference type="GO" id="GO:0005524">
    <property type="term" value="F:ATP binding"/>
    <property type="evidence" value="ECO:0007669"/>
    <property type="project" value="UniProtKB-KW"/>
</dbReference>
<dbReference type="Pfam" id="PF00004">
    <property type="entry name" value="AAA"/>
    <property type="match status" value="1"/>
</dbReference>
<dbReference type="PANTHER" id="PTHR11638">
    <property type="entry name" value="ATP-DEPENDENT CLP PROTEASE"/>
    <property type="match status" value="1"/>
</dbReference>
<dbReference type="GO" id="GO:0042026">
    <property type="term" value="P:protein refolding"/>
    <property type="evidence" value="ECO:0007669"/>
    <property type="project" value="TreeGrafter"/>
</dbReference>
<keyword evidence="4 6" id="KW-0067">ATP-binding</keyword>
<dbReference type="CDD" id="cd00009">
    <property type="entry name" value="AAA"/>
    <property type="match status" value="1"/>
</dbReference>
<feature type="domain" description="Clp ATPase C-terminal" evidence="9">
    <location>
        <begin position="694"/>
        <end position="785"/>
    </location>
</feature>
<dbReference type="PRINTS" id="PR00300">
    <property type="entry name" value="CLPPROTEASEA"/>
</dbReference>
<dbReference type="GO" id="GO:0005759">
    <property type="term" value="C:mitochondrial matrix"/>
    <property type="evidence" value="ECO:0007669"/>
    <property type="project" value="TreeGrafter"/>
</dbReference>
<dbReference type="OrthoDB" id="47330at2759"/>
<dbReference type="PROSITE" id="PS00870">
    <property type="entry name" value="CLPAB_1"/>
    <property type="match status" value="1"/>
</dbReference>
<keyword evidence="2" id="KW-0677">Repeat</keyword>
<dbReference type="GO" id="GO:0016887">
    <property type="term" value="F:ATP hydrolysis activity"/>
    <property type="evidence" value="ECO:0007669"/>
    <property type="project" value="InterPro"/>
</dbReference>
<keyword evidence="5 6" id="KW-0143">Chaperone</keyword>
<evidence type="ECO:0000256" key="6">
    <source>
        <dbReference type="RuleBase" id="RU004432"/>
    </source>
</evidence>
<dbReference type="RefSeq" id="XP_024721546.1">
    <property type="nucleotide sequence ID" value="XM_024866584.1"/>
</dbReference>
<dbReference type="GO" id="GO:0043335">
    <property type="term" value="P:protein unfolding"/>
    <property type="evidence" value="ECO:0007669"/>
    <property type="project" value="TreeGrafter"/>
</dbReference>
<dbReference type="FunFam" id="3.40.50.300:FF:000025">
    <property type="entry name" value="ATP-dependent Clp protease subunit"/>
    <property type="match status" value="1"/>
</dbReference>
<reference evidence="10 11" key="1">
    <citation type="journal article" date="2018" name="New Phytol.">
        <title>Comparative genomics and transcriptomics depict ericoid mycorrhizal fungi as versatile saprotrophs and plant mutualists.</title>
        <authorList>
            <person name="Martino E."/>
            <person name="Morin E."/>
            <person name="Grelet G.A."/>
            <person name="Kuo A."/>
            <person name="Kohler A."/>
            <person name="Daghino S."/>
            <person name="Barry K.W."/>
            <person name="Cichocki N."/>
            <person name="Clum A."/>
            <person name="Dockter R.B."/>
            <person name="Hainaut M."/>
            <person name="Kuo R.C."/>
            <person name="LaButti K."/>
            <person name="Lindahl B.D."/>
            <person name="Lindquist E.A."/>
            <person name="Lipzen A."/>
            <person name="Khouja H.R."/>
            <person name="Magnuson J."/>
            <person name="Murat C."/>
            <person name="Ohm R.A."/>
            <person name="Singer S.W."/>
            <person name="Spatafora J.W."/>
            <person name="Wang M."/>
            <person name="Veneault-Fourrey C."/>
            <person name="Henrissat B."/>
            <person name="Grigoriev I.V."/>
            <person name="Martin F.M."/>
            <person name="Perotto S."/>
        </authorList>
    </citation>
    <scope>NUCLEOTIDE SEQUENCE [LARGE SCALE GENOMIC DNA]</scope>
    <source>
        <strain evidence="10 11">ATCC 22711</strain>
    </source>
</reference>
<dbReference type="PANTHER" id="PTHR11638:SF176">
    <property type="entry name" value="HEAT SHOCK PROTEIN 78, MITOCHONDRIAL"/>
    <property type="match status" value="1"/>
</dbReference>
<dbReference type="GO" id="GO:0034605">
    <property type="term" value="P:cellular response to heat"/>
    <property type="evidence" value="ECO:0007669"/>
    <property type="project" value="TreeGrafter"/>
</dbReference>
<keyword evidence="11" id="KW-1185">Reference proteome</keyword>
<evidence type="ECO:0000256" key="2">
    <source>
        <dbReference type="ARBA" id="ARBA00022737"/>
    </source>
</evidence>
<keyword evidence="3 6" id="KW-0547">Nucleotide-binding</keyword>
<name>A0A2T3B3R4_AMORE</name>
<dbReference type="EMBL" id="KZ679010">
    <property type="protein sequence ID" value="PSS20276.1"/>
    <property type="molecule type" value="Genomic_DNA"/>
</dbReference>
<dbReference type="SMART" id="SM00382">
    <property type="entry name" value="AAA"/>
    <property type="match status" value="2"/>
</dbReference>
<dbReference type="Pfam" id="PF07724">
    <property type="entry name" value="AAA_2"/>
    <property type="match status" value="1"/>
</dbReference>
<evidence type="ECO:0000256" key="1">
    <source>
        <dbReference type="ARBA" id="ARBA00008675"/>
    </source>
</evidence>
<evidence type="ECO:0000256" key="3">
    <source>
        <dbReference type="ARBA" id="ARBA00022741"/>
    </source>
</evidence>
<feature type="coiled-coil region" evidence="7">
    <location>
        <begin position="328"/>
        <end position="408"/>
    </location>
</feature>
<dbReference type="SMART" id="SM01086">
    <property type="entry name" value="ClpB_D2-small"/>
    <property type="match status" value="1"/>
</dbReference>
<dbReference type="InterPro" id="IPR018368">
    <property type="entry name" value="ClpA/B_CS1"/>
</dbReference>
<feature type="domain" description="AAA+ ATPase" evidence="8">
    <location>
        <begin position="516"/>
        <end position="709"/>
    </location>
</feature>
<dbReference type="CDD" id="cd19499">
    <property type="entry name" value="RecA-like_ClpB_Hsp104-like"/>
    <property type="match status" value="1"/>
</dbReference>
<dbReference type="GeneID" id="36574665"/>
<organism evidence="10 11">
    <name type="scientific">Amorphotheca resinae ATCC 22711</name>
    <dbReference type="NCBI Taxonomy" id="857342"/>
    <lineage>
        <taxon>Eukaryota</taxon>
        <taxon>Fungi</taxon>
        <taxon>Dikarya</taxon>
        <taxon>Ascomycota</taxon>
        <taxon>Pezizomycotina</taxon>
        <taxon>Leotiomycetes</taxon>
        <taxon>Helotiales</taxon>
        <taxon>Amorphothecaceae</taxon>
        <taxon>Amorphotheca</taxon>
    </lineage>
</organism>